<keyword evidence="2" id="KW-1185">Reference proteome</keyword>
<organism evidence="3">
    <name type="scientific">Schistocephalus solidus</name>
    <name type="common">Tapeworm</name>
    <dbReference type="NCBI Taxonomy" id="70667"/>
    <lineage>
        <taxon>Eukaryota</taxon>
        <taxon>Metazoa</taxon>
        <taxon>Spiralia</taxon>
        <taxon>Lophotrochozoa</taxon>
        <taxon>Platyhelminthes</taxon>
        <taxon>Cestoda</taxon>
        <taxon>Eucestoda</taxon>
        <taxon>Diphyllobothriidea</taxon>
        <taxon>Diphyllobothriidae</taxon>
        <taxon>Schistocephalus</taxon>
    </lineage>
</organism>
<dbReference type="AlphaFoldDB" id="A0A183TQV8"/>
<accession>A0A183TQV8</accession>
<protein>
    <submittedName>
        <fullName evidence="3">Integrator complex subunit 13</fullName>
    </submittedName>
</protein>
<proteinExistence type="predicted"/>
<name>A0A183TQV8_SCHSO</name>
<gene>
    <name evidence="1" type="ORF">SSLN_LOCUS18855</name>
</gene>
<reference evidence="3" key="1">
    <citation type="submission" date="2016-06" db="UniProtKB">
        <authorList>
            <consortium name="WormBaseParasite"/>
        </authorList>
    </citation>
    <scope>IDENTIFICATION</scope>
</reference>
<dbReference type="WBParaSite" id="SSLN_0001957301-mRNA-1">
    <property type="protein sequence ID" value="SSLN_0001957301-mRNA-1"/>
    <property type="gene ID" value="SSLN_0001957301"/>
</dbReference>
<sequence length="180" mass="19420">MLTPHPVDDETTVGPSVGTLDHLCHQYVLLMSPVDEDIIQQAPVPQTEVILGYLLSYQNTEENIGQAEVVLCTGSQKEQTIFLEAVETMGPSTPLHVACSTPGGLADPHRICSLPRRSWSPGWVIDTDNGGELVSPKRQADAHRAIIEALWQTSNDVGPDSKGDTGVTSLCLGQPLQEKL</sequence>
<evidence type="ECO:0000313" key="1">
    <source>
        <dbReference type="EMBL" id="VDM05241.1"/>
    </source>
</evidence>
<dbReference type="Proteomes" id="UP000275846">
    <property type="component" value="Unassembled WGS sequence"/>
</dbReference>
<evidence type="ECO:0000313" key="3">
    <source>
        <dbReference type="WBParaSite" id="SSLN_0001957301-mRNA-1"/>
    </source>
</evidence>
<dbReference type="EMBL" id="UYSU01045527">
    <property type="protein sequence ID" value="VDM05241.1"/>
    <property type="molecule type" value="Genomic_DNA"/>
</dbReference>
<evidence type="ECO:0000313" key="2">
    <source>
        <dbReference type="Proteomes" id="UP000275846"/>
    </source>
</evidence>
<reference evidence="1 2" key="2">
    <citation type="submission" date="2018-11" db="EMBL/GenBank/DDBJ databases">
        <authorList>
            <consortium name="Pathogen Informatics"/>
        </authorList>
    </citation>
    <scope>NUCLEOTIDE SEQUENCE [LARGE SCALE GENOMIC DNA]</scope>
    <source>
        <strain evidence="1 2">NST_G2</strain>
    </source>
</reference>